<dbReference type="GO" id="GO:0005829">
    <property type="term" value="C:cytosol"/>
    <property type="evidence" value="ECO:0007669"/>
    <property type="project" value="TreeGrafter"/>
</dbReference>
<gene>
    <name evidence="4" type="ORF">GM661_12790</name>
</gene>
<dbReference type="Proteomes" id="UP000665020">
    <property type="component" value="Chromosome"/>
</dbReference>
<accession>A0A8A7KC15</accession>
<dbReference type="InterPro" id="IPR045079">
    <property type="entry name" value="Oxoprolinase-like"/>
</dbReference>
<dbReference type="Pfam" id="PF05378">
    <property type="entry name" value="Hydant_A_N"/>
    <property type="match status" value="1"/>
</dbReference>
<feature type="domain" description="Acetophenone carboxylase-like C-terminal" evidence="3">
    <location>
        <begin position="502"/>
        <end position="677"/>
    </location>
</feature>
<protein>
    <submittedName>
        <fullName evidence="4">Hydantoinase/oxoprolinase family protein</fullName>
    </submittedName>
</protein>
<dbReference type="Pfam" id="PF19278">
    <property type="entry name" value="Hydant_A_C"/>
    <property type="match status" value="1"/>
</dbReference>
<evidence type="ECO:0000259" key="1">
    <source>
        <dbReference type="Pfam" id="PF01968"/>
    </source>
</evidence>
<dbReference type="InterPro" id="IPR008040">
    <property type="entry name" value="Hydant_A_N"/>
</dbReference>
<reference evidence="4" key="1">
    <citation type="submission" date="2019-12" db="EMBL/GenBank/DDBJ databases">
        <authorList>
            <person name="zhang j."/>
            <person name="sun C.M."/>
        </authorList>
    </citation>
    <scope>NUCLEOTIDE SEQUENCE</scope>
    <source>
        <strain evidence="4">NS-1</strain>
    </source>
</reference>
<sequence>MKYMIGVDVGGTFTDISLLNVEKKELNILKVRSTVDDPSLAIVEGIDEVLKTNNVDYSQVTYLAHGTTVATNTLIERTGAKTALITTKGFKDLLEIGDQTRPGLYNYFIQKPEMLIPSGWNHEVSERLLYNGDIYSPLEEKEVGNIVKVLKEKGAESVAVCTLFSYLNPIHEKKIVEIIKELYPDIYVSASHNLVPEFREYPRMSTTVLNAYLGPIMKSYVNNFNNSIKDMGIKVEPYVTQSNGSIISISETIDSPIRTAVSGPSAGVIAANHVAQLCGVKNIITFDMGGTSADVSLIENGEFVLSTDRKINGFPVKTPMIDIDTIGAGGGSIAWLDGGGALKVGPQSAGAKPGPAAYNKGGEKPTVTDANVVLGRLNPEYILGGRMEIRADLAEKSIKDHLSSLTKMNPVEAAAGIIAVVNSNMVRAIRVISVERGYDPREFALVSFGGAGSLHACAVAKELGIKEIIIPSSPGIFCSIGLLVADIKYDYVKSKIMLAEKNNIKEINEIFSKMISQGKKMLDKEGIFEENREYILTIDARYKRQNYELQLAIPEEKLDEEILNDIKGQFHKEHMKNYGYFDENQPIELINYRVNAIGKTPKPDMPKYPIKDSLNPPIPNANRQVYFDENKGFVECPIYTRDDLDAGHEIFGPAVVEQMDTTILINPGWNANVDEYLNINLNYGGVENEQKK</sequence>
<dbReference type="InterPro" id="IPR002821">
    <property type="entry name" value="Hydantoinase_A"/>
</dbReference>
<dbReference type="EMBL" id="CP046640">
    <property type="protein sequence ID" value="QTL98780.1"/>
    <property type="molecule type" value="Genomic_DNA"/>
</dbReference>
<evidence type="ECO:0000259" key="2">
    <source>
        <dbReference type="Pfam" id="PF05378"/>
    </source>
</evidence>
<evidence type="ECO:0000259" key="3">
    <source>
        <dbReference type="Pfam" id="PF19278"/>
    </source>
</evidence>
<name>A0A8A7KC15_9FIRM</name>
<dbReference type="GO" id="GO:0006749">
    <property type="term" value="P:glutathione metabolic process"/>
    <property type="evidence" value="ECO:0007669"/>
    <property type="project" value="TreeGrafter"/>
</dbReference>
<dbReference type="KEGG" id="ifn:GM661_12790"/>
<dbReference type="InterPro" id="IPR049517">
    <property type="entry name" value="ACX-like_C"/>
</dbReference>
<dbReference type="PANTHER" id="PTHR11365">
    <property type="entry name" value="5-OXOPROLINASE RELATED"/>
    <property type="match status" value="1"/>
</dbReference>
<proteinExistence type="predicted"/>
<dbReference type="AlphaFoldDB" id="A0A8A7KC15"/>
<dbReference type="SUPFAM" id="SSF53067">
    <property type="entry name" value="Actin-like ATPase domain"/>
    <property type="match status" value="1"/>
</dbReference>
<keyword evidence="5" id="KW-1185">Reference proteome</keyword>
<evidence type="ECO:0000313" key="4">
    <source>
        <dbReference type="EMBL" id="QTL98780.1"/>
    </source>
</evidence>
<organism evidence="4 5">
    <name type="scientific">Iocasia fonsfrigidae</name>
    <dbReference type="NCBI Taxonomy" id="2682810"/>
    <lineage>
        <taxon>Bacteria</taxon>
        <taxon>Bacillati</taxon>
        <taxon>Bacillota</taxon>
        <taxon>Clostridia</taxon>
        <taxon>Halanaerobiales</taxon>
        <taxon>Halanaerobiaceae</taxon>
        <taxon>Iocasia</taxon>
    </lineage>
</organism>
<dbReference type="GO" id="GO:0017168">
    <property type="term" value="F:5-oxoprolinase (ATP-hydrolyzing) activity"/>
    <property type="evidence" value="ECO:0007669"/>
    <property type="project" value="TreeGrafter"/>
</dbReference>
<feature type="domain" description="Hydantoinase/oxoprolinase N-terminal" evidence="2">
    <location>
        <begin position="5"/>
        <end position="182"/>
    </location>
</feature>
<feature type="domain" description="Hydantoinase A/oxoprolinase" evidence="1">
    <location>
        <begin position="203"/>
        <end position="490"/>
    </location>
</feature>
<dbReference type="InterPro" id="IPR043129">
    <property type="entry name" value="ATPase_NBD"/>
</dbReference>
<dbReference type="Pfam" id="PF01968">
    <property type="entry name" value="Hydantoinase_A"/>
    <property type="match status" value="1"/>
</dbReference>
<evidence type="ECO:0000313" key="5">
    <source>
        <dbReference type="Proteomes" id="UP000665020"/>
    </source>
</evidence>
<dbReference type="PANTHER" id="PTHR11365:SF23">
    <property type="entry name" value="HYPOTHETICAL 5-OXOPROLINASE (EUROFUNG)-RELATED"/>
    <property type="match status" value="1"/>
</dbReference>